<dbReference type="InterPro" id="IPR023606">
    <property type="entry name" value="CoA-Trfase_III_dom_1_sf"/>
</dbReference>
<dbReference type="AlphaFoldDB" id="A0A9X3MN42"/>
<dbReference type="Gene3D" id="3.30.1540.10">
    <property type="entry name" value="formyl-coa transferase, domain 3"/>
    <property type="match status" value="1"/>
</dbReference>
<evidence type="ECO:0000256" key="1">
    <source>
        <dbReference type="ARBA" id="ARBA00022679"/>
    </source>
</evidence>
<accession>A0A9X3MN42</accession>
<reference evidence="2" key="1">
    <citation type="submission" date="2022-10" db="EMBL/GenBank/DDBJ databases">
        <title>The WGS of Solirubrobacter ginsenosidimutans DSM 21036.</title>
        <authorList>
            <person name="Jiang Z."/>
        </authorList>
    </citation>
    <scope>NUCLEOTIDE SEQUENCE</scope>
    <source>
        <strain evidence="2">DSM 21036</strain>
    </source>
</reference>
<dbReference type="Gene3D" id="3.40.50.10540">
    <property type="entry name" value="Crotonobetainyl-coa:carnitine coa-transferase, domain 1"/>
    <property type="match status" value="1"/>
</dbReference>
<dbReference type="GO" id="GO:0008410">
    <property type="term" value="F:CoA-transferase activity"/>
    <property type="evidence" value="ECO:0007669"/>
    <property type="project" value="TreeGrafter"/>
</dbReference>
<evidence type="ECO:0000313" key="2">
    <source>
        <dbReference type="EMBL" id="MDA0159237.1"/>
    </source>
</evidence>
<dbReference type="InterPro" id="IPR050483">
    <property type="entry name" value="CoA-transferase_III_domain"/>
</dbReference>
<evidence type="ECO:0000313" key="3">
    <source>
        <dbReference type="Proteomes" id="UP001149140"/>
    </source>
</evidence>
<dbReference type="EMBL" id="JAPDOD010000002">
    <property type="protein sequence ID" value="MDA0159237.1"/>
    <property type="molecule type" value="Genomic_DNA"/>
</dbReference>
<sequence>MRPLEGIRVLDLTRVLAGPYATMALAELGAEVIKVEDPGAPDYTRSIPPFAGEISHYFLAVNRGKRSVVLDLKDPAGRRAGQALAATCDIVVENFRPGVLARLGLGYETLRERHPGIIVCSLSGFGQDGPFAGEPAMDVIVQAITGAMALNGDPDGPPTKLSLPMGDVAGSLWATIGILAALHHRDATGEGAHVDVPLFDSLVNLSSYLAQMYLVTGEEPPRSGNRHHTVPGFGRYATRTGDLALSVQMDPLWRRFCAAARRPDLATDPRYATVPERQKRFAEVEAIVAGALAAGDLDDWLRRLREAGVPAGPVTSLSGALEGDYARSRGLVQELEQPGAGPVRVLAPVVRFGGEPAAPPEPAPALGADTRKQLALAGLAEEDIDALVRA</sequence>
<keyword evidence="1 2" id="KW-0808">Transferase</keyword>
<keyword evidence="3" id="KW-1185">Reference proteome</keyword>
<dbReference type="InterPro" id="IPR003673">
    <property type="entry name" value="CoA-Trfase_fam_III"/>
</dbReference>
<proteinExistence type="predicted"/>
<organism evidence="2 3">
    <name type="scientific">Solirubrobacter ginsenosidimutans</name>
    <dbReference type="NCBI Taxonomy" id="490573"/>
    <lineage>
        <taxon>Bacteria</taxon>
        <taxon>Bacillati</taxon>
        <taxon>Actinomycetota</taxon>
        <taxon>Thermoleophilia</taxon>
        <taxon>Solirubrobacterales</taxon>
        <taxon>Solirubrobacteraceae</taxon>
        <taxon>Solirubrobacter</taxon>
    </lineage>
</organism>
<protein>
    <submittedName>
        <fullName evidence="2">CoA transferase</fullName>
    </submittedName>
</protein>
<dbReference type="InterPro" id="IPR044855">
    <property type="entry name" value="CoA-Trfase_III_dom3_sf"/>
</dbReference>
<dbReference type="Proteomes" id="UP001149140">
    <property type="component" value="Unassembled WGS sequence"/>
</dbReference>
<comment type="caution">
    <text evidence="2">The sequence shown here is derived from an EMBL/GenBank/DDBJ whole genome shotgun (WGS) entry which is preliminary data.</text>
</comment>
<gene>
    <name evidence="2" type="ORF">OM076_03080</name>
</gene>
<dbReference type="SUPFAM" id="SSF89796">
    <property type="entry name" value="CoA-transferase family III (CaiB/BaiF)"/>
    <property type="match status" value="1"/>
</dbReference>
<dbReference type="PANTHER" id="PTHR48207">
    <property type="entry name" value="SUCCINATE--HYDROXYMETHYLGLUTARATE COA-TRANSFERASE"/>
    <property type="match status" value="1"/>
</dbReference>
<dbReference type="RefSeq" id="WP_270037914.1">
    <property type="nucleotide sequence ID" value="NZ_JAPDOD010000002.1"/>
</dbReference>
<dbReference type="Pfam" id="PF02515">
    <property type="entry name" value="CoA_transf_3"/>
    <property type="match status" value="1"/>
</dbReference>
<name>A0A9X3MN42_9ACTN</name>
<dbReference type="PANTHER" id="PTHR48207:SF3">
    <property type="entry name" value="SUCCINATE--HYDROXYMETHYLGLUTARATE COA-TRANSFERASE"/>
    <property type="match status" value="1"/>
</dbReference>